<dbReference type="InterPro" id="IPR036397">
    <property type="entry name" value="RNaseH_sf"/>
</dbReference>
<dbReference type="InterPro" id="IPR043502">
    <property type="entry name" value="DNA/RNA_pol_sf"/>
</dbReference>
<gene>
    <name evidence="2" type="ORF">Pmar_PMAR004973</name>
</gene>
<feature type="domain" description="Integrase catalytic" evidence="1">
    <location>
        <begin position="531"/>
        <end position="701"/>
    </location>
</feature>
<dbReference type="GO" id="GO:0015074">
    <property type="term" value="P:DNA integration"/>
    <property type="evidence" value="ECO:0007669"/>
    <property type="project" value="InterPro"/>
</dbReference>
<dbReference type="InterPro" id="IPR008042">
    <property type="entry name" value="Retrotrans_Pao"/>
</dbReference>
<dbReference type="GO" id="GO:0003676">
    <property type="term" value="F:nucleic acid binding"/>
    <property type="evidence" value="ECO:0007669"/>
    <property type="project" value="InterPro"/>
</dbReference>
<dbReference type="InParanoid" id="C5LFF5"/>
<dbReference type="InterPro" id="IPR043128">
    <property type="entry name" value="Rev_trsase/Diguanyl_cyclase"/>
</dbReference>
<dbReference type="Pfam" id="PF05380">
    <property type="entry name" value="Peptidase_A17"/>
    <property type="match status" value="1"/>
</dbReference>
<dbReference type="PANTHER" id="PTHR37984:SF5">
    <property type="entry name" value="PROTEIN NYNRIN-LIKE"/>
    <property type="match status" value="1"/>
</dbReference>
<keyword evidence="3" id="KW-1185">Reference proteome</keyword>
<dbReference type="EMBL" id="GG681449">
    <property type="protein sequence ID" value="EER04537.1"/>
    <property type="molecule type" value="Genomic_DNA"/>
</dbReference>
<dbReference type="RefSeq" id="XP_002772721.1">
    <property type="nucleotide sequence ID" value="XM_002772675.1"/>
</dbReference>
<protein>
    <submittedName>
        <fullName evidence="2">Gag/pol/env polyprotein, putative</fullName>
    </submittedName>
</protein>
<accession>C5LFF5</accession>
<name>C5LFF5_PERM5</name>
<evidence type="ECO:0000313" key="2">
    <source>
        <dbReference type="EMBL" id="EER04537.1"/>
    </source>
</evidence>
<dbReference type="InterPro" id="IPR012337">
    <property type="entry name" value="RNaseH-like_sf"/>
</dbReference>
<organism evidence="3">
    <name type="scientific">Perkinsus marinus (strain ATCC 50983 / TXsc)</name>
    <dbReference type="NCBI Taxonomy" id="423536"/>
    <lineage>
        <taxon>Eukaryota</taxon>
        <taxon>Sar</taxon>
        <taxon>Alveolata</taxon>
        <taxon>Perkinsozoa</taxon>
        <taxon>Perkinsea</taxon>
        <taxon>Perkinsida</taxon>
        <taxon>Perkinsidae</taxon>
        <taxon>Perkinsus</taxon>
    </lineage>
</organism>
<proteinExistence type="predicted"/>
<dbReference type="Gene3D" id="3.30.70.270">
    <property type="match status" value="1"/>
</dbReference>
<reference evidence="2 3" key="1">
    <citation type="submission" date="2008-07" db="EMBL/GenBank/DDBJ databases">
        <authorList>
            <person name="El-Sayed N."/>
            <person name="Caler E."/>
            <person name="Inman J."/>
            <person name="Amedeo P."/>
            <person name="Hass B."/>
            <person name="Wortman J."/>
        </authorList>
    </citation>
    <scope>NUCLEOTIDE SEQUENCE [LARGE SCALE GENOMIC DNA]</scope>
    <source>
        <strain evidence="3">ATCC 50983 / TXsc</strain>
    </source>
</reference>
<dbReference type="PROSITE" id="PS50994">
    <property type="entry name" value="INTEGRASE"/>
    <property type="match status" value="1"/>
</dbReference>
<dbReference type="OMA" id="NGWHESR"/>
<dbReference type="SUPFAM" id="SSF53098">
    <property type="entry name" value="Ribonuclease H-like"/>
    <property type="match status" value="1"/>
</dbReference>
<dbReference type="GeneID" id="9037508"/>
<dbReference type="InterPro" id="IPR000477">
    <property type="entry name" value="RT_dom"/>
</dbReference>
<dbReference type="InterPro" id="IPR050951">
    <property type="entry name" value="Retrovirus_Pol_polyprotein"/>
</dbReference>
<dbReference type="Pfam" id="PF00078">
    <property type="entry name" value="RVT_1"/>
    <property type="match status" value="1"/>
</dbReference>
<evidence type="ECO:0000259" key="1">
    <source>
        <dbReference type="PROSITE" id="PS50994"/>
    </source>
</evidence>
<dbReference type="AlphaFoldDB" id="C5LFF5"/>
<evidence type="ECO:0000313" key="3">
    <source>
        <dbReference type="Proteomes" id="UP000007800"/>
    </source>
</evidence>
<dbReference type="InterPro" id="IPR001584">
    <property type="entry name" value="Integrase_cat-core"/>
</dbReference>
<dbReference type="OrthoDB" id="3227343at2759"/>
<dbReference type="PANTHER" id="PTHR37984">
    <property type="entry name" value="PROTEIN CBG26694"/>
    <property type="match status" value="1"/>
</dbReference>
<dbReference type="Proteomes" id="UP000007800">
    <property type="component" value="Unassembled WGS sequence"/>
</dbReference>
<sequence>MGSPHSAAALQHAVSFICREAQATFFAKFGSKAFVVYSGYMDDLIVTCSCPKLLLEAVTILLSVCRKYGFRCQPKKCRIGVPTEHPCKVLGLRWNPTDTLSDCEGPNFPPCVLALSEDKVLLTRRDVMSLIAQCYDPLGFQSNLLLRMRLILRRELEKDPVSDLDEFIGVEAFKTLQATMMDFDNSLPIPRVLKLAADSTFYLFCDASGFGIGTIICDSDFNLVRCSAHLIQAVKLPWSIVRKELTSCLEVACLYSETTRAMESVNLPVPTPELYTDNEANYHRLVKAFKLFSQSKDYDVFRSGWKSSAPAAWELRTLFKISQLLVPRGGKVFHLPGKRNPSDYYSRGLTLKYLPQDDPLLIEAVSCARGRLSCVDDNKLSDDLPALPLSVVVDDDSDTIKALKDYVCLKQKDDPELRSLLCPSLNSKPDSRTLRKYSVVVGPSGRSNDGYVINSVTRGLVVPRELRREVCDRLHLYFIHLGAYKIYRSIKSDFDAGPLSEYLKAQKRCVICQAQRQSRTVNHTLGSQLTKAAQPWELLGIDLIGPFRQDEFRAPHYDSLMSLLVVDALTGYVTYAIVPDNAPTHLTLIALEGIFLAHGYPLGLLSDSDARFTSTAAVAWSKALGIRWARSPGHASRLSGWHESRHRLVNFMLRCLIQQTGNKIHWTILMARVCYIVNNIVRSSPSSSSFSSDLHFVHGRCLPPAISTSRVLSKQANDSLDHFIPLRMPDRADADKLLHDVSLRISSDCKWAQISAENVDSTLRARSTFADTSAARSDFSALSVGDHVLRYNFGRSKLSQKWLVEQVYVVRAIKGAMAAISPINSPSLSYEYIGNLKIVTSAAGEC</sequence>
<dbReference type="SUPFAM" id="SSF56672">
    <property type="entry name" value="DNA/RNA polymerases"/>
    <property type="match status" value="1"/>
</dbReference>
<dbReference type="Gene3D" id="3.30.420.10">
    <property type="entry name" value="Ribonuclease H-like superfamily/Ribonuclease H"/>
    <property type="match status" value="1"/>
</dbReference>